<dbReference type="GeneID" id="92036397"/>
<dbReference type="SUPFAM" id="SSF161084">
    <property type="entry name" value="MAPEG domain-like"/>
    <property type="match status" value="1"/>
</dbReference>
<evidence type="ECO:0000256" key="3">
    <source>
        <dbReference type="ARBA" id="ARBA00022989"/>
    </source>
</evidence>
<dbReference type="PANTHER" id="PTHR35814">
    <property type="match status" value="1"/>
</dbReference>
<evidence type="ECO:0000313" key="8">
    <source>
        <dbReference type="Proteomes" id="UP001360953"/>
    </source>
</evidence>
<keyword evidence="3 6" id="KW-1133">Transmembrane helix</keyword>
<feature type="transmembrane region" description="Helical" evidence="6">
    <location>
        <begin position="12"/>
        <end position="33"/>
    </location>
</feature>
<sequence length="177" mass="18762">MATRGLDKLGLGLALAPVTAAWSAPFVVYLALLSNRIVWQRIKGKTYMGDRSSKAPSTSTPSPLSSDASTPTPHAPENDALFIATRSHANFLENVPLALTLAALAELNGAISRRVLHGALATLLALRIAHVELGLRSHFRGRRSAGLGRALGYYGTQVWLLAVAGWGAWGVRGVWGA</sequence>
<dbReference type="Pfam" id="PF01124">
    <property type="entry name" value="MAPEG"/>
    <property type="match status" value="1"/>
</dbReference>
<organism evidence="7 8">
    <name type="scientific">Phyllosticta citribraziliensis</name>
    <dbReference type="NCBI Taxonomy" id="989973"/>
    <lineage>
        <taxon>Eukaryota</taxon>
        <taxon>Fungi</taxon>
        <taxon>Dikarya</taxon>
        <taxon>Ascomycota</taxon>
        <taxon>Pezizomycotina</taxon>
        <taxon>Dothideomycetes</taxon>
        <taxon>Dothideomycetes incertae sedis</taxon>
        <taxon>Botryosphaeriales</taxon>
        <taxon>Phyllostictaceae</taxon>
        <taxon>Phyllosticta</taxon>
    </lineage>
</organism>
<comment type="subcellular location">
    <subcellularLocation>
        <location evidence="1">Membrane</location>
    </subcellularLocation>
</comment>
<dbReference type="EMBL" id="JBBPEH010000015">
    <property type="protein sequence ID" value="KAK7529972.1"/>
    <property type="molecule type" value="Genomic_DNA"/>
</dbReference>
<reference evidence="7 8" key="1">
    <citation type="submission" date="2024-04" db="EMBL/GenBank/DDBJ databases">
        <title>Phyllosticta paracitricarpa is synonymous to the EU quarantine fungus P. citricarpa based on phylogenomic analyses.</title>
        <authorList>
            <consortium name="Lawrence Berkeley National Laboratory"/>
            <person name="Van ingen-buijs V.A."/>
            <person name="Van westerhoven A.C."/>
            <person name="Haridas S."/>
            <person name="Skiadas P."/>
            <person name="Martin F."/>
            <person name="Groenewald J.Z."/>
            <person name="Crous P.W."/>
            <person name="Seidl M.F."/>
        </authorList>
    </citation>
    <scope>NUCLEOTIDE SEQUENCE [LARGE SCALE GENOMIC DNA]</scope>
    <source>
        <strain evidence="7 8">CPC 17464</strain>
    </source>
</reference>
<evidence type="ECO:0000256" key="1">
    <source>
        <dbReference type="ARBA" id="ARBA00004370"/>
    </source>
</evidence>
<keyword evidence="2 6" id="KW-0812">Transmembrane</keyword>
<keyword evidence="4 6" id="KW-0472">Membrane</keyword>
<feature type="transmembrane region" description="Helical" evidence="6">
    <location>
        <begin position="150"/>
        <end position="169"/>
    </location>
</feature>
<gene>
    <name evidence="7" type="ORF">J3D65DRAFT_672359</name>
</gene>
<keyword evidence="8" id="KW-1185">Reference proteome</keyword>
<name>A0ABR1L426_9PEZI</name>
<dbReference type="RefSeq" id="XP_066650338.1">
    <property type="nucleotide sequence ID" value="XM_066803491.1"/>
</dbReference>
<accession>A0ABR1L426</accession>
<evidence type="ECO:0000256" key="5">
    <source>
        <dbReference type="SAM" id="MobiDB-lite"/>
    </source>
</evidence>
<evidence type="ECO:0000256" key="4">
    <source>
        <dbReference type="ARBA" id="ARBA00023136"/>
    </source>
</evidence>
<feature type="compositionally biased region" description="Low complexity" evidence="5">
    <location>
        <begin position="54"/>
        <end position="72"/>
    </location>
</feature>
<dbReference type="PANTHER" id="PTHR35814:SF1">
    <property type="entry name" value="GLUTATHIONE S-TRANSFERASE-RELATED"/>
    <property type="match status" value="1"/>
</dbReference>
<dbReference type="InterPro" id="IPR001129">
    <property type="entry name" value="Membr-assoc_MAPEG"/>
</dbReference>
<evidence type="ECO:0000313" key="7">
    <source>
        <dbReference type="EMBL" id="KAK7529972.1"/>
    </source>
</evidence>
<dbReference type="Proteomes" id="UP001360953">
    <property type="component" value="Unassembled WGS sequence"/>
</dbReference>
<protein>
    <submittedName>
        <fullName evidence="7">Membrane-associated, eicosanoid/glutathione metabolism protein</fullName>
    </submittedName>
</protein>
<dbReference type="Gene3D" id="1.20.120.550">
    <property type="entry name" value="Membrane associated eicosanoid/glutathione metabolism-like domain"/>
    <property type="match status" value="1"/>
</dbReference>
<proteinExistence type="predicted"/>
<comment type="caution">
    <text evidence="7">The sequence shown here is derived from an EMBL/GenBank/DDBJ whole genome shotgun (WGS) entry which is preliminary data.</text>
</comment>
<evidence type="ECO:0000256" key="6">
    <source>
        <dbReference type="SAM" id="Phobius"/>
    </source>
</evidence>
<feature type="region of interest" description="Disordered" evidence="5">
    <location>
        <begin position="48"/>
        <end position="73"/>
    </location>
</feature>
<dbReference type="InterPro" id="IPR023352">
    <property type="entry name" value="MAPEG-like_dom_sf"/>
</dbReference>
<evidence type="ECO:0000256" key="2">
    <source>
        <dbReference type="ARBA" id="ARBA00022692"/>
    </source>
</evidence>